<comment type="catalytic activity">
    <reaction evidence="8">
        <text>fluoride(in) = fluoride(out)</text>
        <dbReference type="Rhea" id="RHEA:76159"/>
        <dbReference type="ChEBI" id="CHEBI:17051"/>
    </reaction>
    <physiologicalReaction direction="left-to-right" evidence="8">
        <dbReference type="Rhea" id="RHEA:76160"/>
    </physiologicalReaction>
</comment>
<feature type="binding site" evidence="10">
    <location>
        <position position="121"/>
    </location>
    <ligand>
        <name>Na(+)</name>
        <dbReference type="ChEBI" id="CHEBI:29101"/>
        <note>structural</note>
    </ligand>
</feature>
<reference evidence="12 13" key="1">
    <citation type="submission" date="2024-09" db="EMBL/GenBank/DDBJ databases">
        <authorList>
            <person name="Sun Q."/>
            <person name="Mori K."/>
        </authorList>
    </citation>
    <scope>NUCLEOTIDE SEQUENCE [LARGE SCALE GENOMIC DNA]</scope>
    <source>
        <strain evidence="12 13">CICC 10874</strain>
    </source>
</reference>
<evidence type="ECO:0000256" key="10">
    <source>
        <dbReference type="HAMAP-Rule" id="MF_00454"/>
    </source>
</evidence>
<feature type="binding site" evidence="10">
    <location>
        <position position="124"/>
    </location>
    <ligand>
        <name>Na(+)</name>
        <dbReference type="ChEBI" id="CHEBI:29101"/>
        <note>structural</note>
    </ligand>
</feature>
<evidence type="ECO:0000256" key="7">
    <source>
        <dbReference type="ARBA" id="ARBA00035120"/>
    </source>
</evidence>
<comment type="subcellular location">
    <subcellularLocation>
        <location evidence="1 10">Cell membrane</location>
        <topology evidence="1 10">Multi-pass membrane protein</topology>
    </subcellularLocation>
</comment>
<evidence type="ECO:0000256" key="4">
    <source>
        <dbReference type="ARBA" id="ARBA00022989"/>
    </source>
</evidence>
<feature type="transmembrane region" description="Helical" evidence="10">
    <location>
        <begin position="115"/>
        <end position="139"/>
    </location>
</feature>
<keyword evidence="4 10" id="KW-1133">Transmembrane helix</keyword>
<evidence type="ECO:0000313" key="12">
    <source>
        <dbReference type="EMBL" id="MFC0673970.1"/>
    </source>
</evidence>
<dbReference type="RefSeq" id="WP_376979905.1">
    <property type="nucleotide sequence ID" value="NZ_JBHLSV010000008.1"/>
</dbReference>
<comment type="activity regulation">
    <text evidence="10">Na(+) is not transported, but it plays an essential structural role and its presence is essential for fluoride channel function.</text>
</comment>
<keyword evidence="3 10" id="KW-0812">Transmembrane</keyword>
<name>A0ABV6RAF2_9MICO</name>
<organism evidence="12 13">
    <name type="scientific">Brachybacterium hainanense</name>
    <dbReference type="NCBI Taxonomy" id="1541174"/>
    <lineage>
        <taxon>Bacteria</taxon>
        <taxon>Bacillati</taxon>
        <taxon>Actinomycetota</taxon>
        <taxon>Actinomycetes</taxon>
        <taxon>Micrococcales</taxon>
        <taxon>Dermabacteraceae</taxon>
        <taxon>Brachybacterium</taxon>
    </lineage>
</organism>
<dbReference type="PANTHER" id="PTHR28259:SF1">
    <property type="entry name" value="FLUORIDE EXPORT PROTEIN 1-RELATED"/>
    <property type="match status" value="1"/>
</dbReference>
<keyword evidence="5 10" id="KW-0472">Membrane</keyword>
<sequence length="228" mass="24030">MTSPPTPRRRDDPRMQTVEMAALSIADASAVLGPEQARSPLPRWQVALLVTGGGAVGSLLRFVLDLLMPSTATPTLFELPWSTLVANVVGALGLGLLAGGLEVRRDAPDWLRPALGIGVLGGFTTFSTVVLEGSAMVGAGFPRLAFLYASTTMLAALVGILLGLMIGRVAARARGWARMGPHMRPSSSRPARVPRPTVARPRRRTGGRTSPSSGEDETPVDDSSKDVR</sequence>
<evidence type="ECO:0000256" key="8">
    <source>
        <dbReference type="ARBA" id="ARBA00035585"/>
    </source>
</evidence>
<comment type="function">
    <text evidence="9 10">Fluoride-specific ion channel. Important for reducing fluoride concentration in the cell, thus reducing its toxicity.</text>
</comment>
<evidence type="ECO:0000256" key="11">
    <source>
        <dbReference type="SAM" id="MobiDB-lite"/>
    </source>
</evidence>
<feature type="region of interest" description="Disordered" evidence="11">
    <location>
        <begin position="178"/>
        <end position="228"/>
    </location>
</feature>
<evidence type="ECO:0000256" key="5">
    <source>
        <dbReference type="ARBA" id="ARBA00023136"/>
    </source>
</evidence>
<comment type="caution">
    <text evidence="12">The sequence shown here is derived from an EMBL/GenBank/DDBJ whole genome shotgun (WGS) entry which is preliminary data.</text>
</comment>
<evidence type="ECO:0000256" key="6">
    <source>
        <dbReference type="ARBA" id="ARBA00023303"/>
    </source>
</evidence>
<comment type="similarity">
    <text evidence="7 10">Belongs to the fluoride channel Fluc/FEX (TC 1.A.43) family.</text>
</comment>
<evidence type="ECO:0000256" key="2">
    <source>
        <dbReference type="ARBA" id="ARBA00022475"/>
    </source>
</evidence>
<evidence type="ECO:0000256" key="3">
    <source>
        <dbReference type="ARBA" id="ARBA00022692"/>
    </source>
</evidence>
<evidence type="ECO:0000256" key="1">
    <source>
        <dbReference type="ARBA" id="ARBA00004651"/>
    </source>
</evidence>
<dbReference type="HAMAP" id="MF_00454">
    <property type="entry name" value="FluC"/>
    <property type="match status" value="1"/>
</dbReference>
<dbReference type="InterPro" id="IPR003691">
    <property type="entry name" value="FluC"/>
</dbReference>
<keyword evidence="10" id="KW-0813">Transport</keyword>
<keyword evidence="10" id="KW-0915">Sodium</keyword>
<feature type="transmembrane region" description="Helical" evidence="10">
    <location>
        <begin position="145"/>
        <end position="171"/>
    </location>
</feature>
<keyword evidence="2 10" id="KW-1003">Cell membrane</keyword>
<proteinExistence type="inferred from homology"/>
<feature type="transmembrane region" description="Helical" evidence="10">
    <location>
        <begin position="46"/>
        <end position="64"/>
    </location>
</feature>
<dbReference type="EMBL" id="JBHLSV010000008">
    <property type="protein sequence ID" value="MFC0673970.1"/>
    <property type="molecule type" value="Genomic_DNA"/>
</dbReference>
<evidence type="ECO:0000313" key="13">
    <source>
        <dbReference type="Proteomes" id="UP001589793"/>
    </source>
</evidence>
<keyword evidence="13" id="KW-1185">Reference proteome</keyword>
<protein>
    <recommendedName>
        <fullName evidence="10">Fluoride-specific ion channel FluC</fullName>
    </recommendedName>
</protein>
<evidence type="ECO:0000256" key="9">
    <source>
        <dbReference type="ARBA" id="ARBA00049940"/>
    </source>
</evidence>
<feature type="transmembrane region" description="Helical" evidence="10">
    <location>
        <begin position="84"/>
        <end position="103"/>
    </location>
</feature>
<keyword evidence="10" id="KW-0479">Metal-binding</keyword>
<keyword evidence="10" id="KW-0406">Ion transport</keyword>
<accession>A0ABV6RAF2</accession>
<dbReference type="Pfam" id="PF02537">
    <property type="entry name" value="CRCB"/>
    <property type="match status" value="1"/>
</dbReference>
<dbReference type="Proteomes" id="UP001589793">
    <property type="component" value="Unassembled WGS sequence"/>
</dbReference>
<feature type="compositionally biased region" description="Low complexity" evidence="11">
    <location>
        <begin position="178"/>
        <end position="199"/>
    </location>
</feature>
<keyword evidence="6 10" id="KW-0407">Ion channel</keyword>
<gene>
    <name evidence="10" type="primary">fluC</name>
    <name evidence="10" type="synonym">crcB</name>
    <name evidence="12" type="ORF">ACFFF6_08370</name>
</gene>
<dbReference type="PANTHER" id="PTHR28259">
    <property type="entry name" value="FLUORIDE EXPORT PROTEIN 1-RELATED"/>
    <property type="match status" value="1"/>
</dbReference>